<reference evidence="2" key="2">
    <citation type="journal article" date="2021" name="PeerJ">
        <title>Extensive microbial diversity within the chicken gut microbiome revealed by metagenomics and culture.</title>
        <authorList>
            <person name="Gilroy R."/>
            <person name="Ravi A."/>
            <person name="Getino M."/>
            <person name="Pursley I."/>
            <person name="Horton D.L."/>
            <person name="Alikhan N.F."/>
            <person name="Baker D."/>
            <person name="Gharbi K."/>
            <person name="Hall N."/>
            <person name="Watson M."/>
            <person name="Adriaenssens E.M."/>
            <person name="Foster-Nyarko E."/>
            <person name="Jarju S."/>
            <person name="Secka A."/>
            <person name="Antonio M."/>
            <person name="Oren A."/>
            <person name="Chaudhuri R.R."/>
            <person name="La Ragione R."/>
            <person name="Hildebrand F."/>
            <person name="Pallen M.J."/>
        </authorList>
    </citation>
    <scope>NUCLEOTIDE SEQUENCE</scope>
    <source>
        <strain evidence="2">ChiSjej4B22-8148</strain>
    </source>
</reference>
<organism evidence="2 3">
    <name type="scientific">Candidatus Choladousia intestinavium</name>
    <dbReference type="NCBI Taxonomy" id="2840727"/>
    <lineage>
        <taxon>Bacteria</taxon>
        <taxon>Bacillati</taxon>
        <taxon>Bacillota</taxon>
        <taxon>Clostridia</taxon>
        <taxon>Lachnospirales</taxon>
        <taxon>Lachnospiraceae</taxon>
        <taxon>Lachnospiraceae incertae sedis</taxon>
        <taxon>Candidatus Choladousia</taxon>
    </lineage>
</organism>
<reference evidence="2" key="1">
    <citation type="submission" date="2020-10" db="EMBL/GenBank/DDBJ databases">
        <authorList>
            <person name="Gilroy R."/>
        </authorList>
    </citation>
    <scope>NUCLEOTIDE SEQUENCE</scope>
    <source>
        <strain evidence="2">ChiSjej4B22-8148</strain>
    </source>
</reference>
<gene>
    <name evidence="2" type="ORF">IAB31_10940</name>
</gene>
<feature type="domain" description="ACT" evidence="1">
    <location>
        <begin position="2"/>
        <end position="128"/>
    </location>
</feature>
<dbReference type="EMBL" id="DVGK01000123">
    <property type="protein sequence ID" value="HIR14423.1"/>
    <property type="molecule type" value="Genomic_DNA"/>
</dbReference>
<sequence>MIKQLAIFVENRPGSLRQVTLALHEYKMKIYAFSSIDTPEFGILRMVVDKPEEAKQVLTQKGFVTRVCEVIAVDVEEEQEMMDSLLGVFQEGNISINYTYSSFGRMSKHPMIILHSDDIEETEALLRAKGFHCVDSLEDKPC</sequence>
<proteinExistence type="predicted"/>
<evidence type="ECO:0000313" key="2">
    <source>
        <dbReference type="EMBL" id="HIR14423.1"/>
    </source>
</evidence>
<dbReference type="AlphaFoldDB" id="A0A9D1ADV7"/>
<dbReference type="Proteomes" id="UP000886757">
    <property type="component" value="Unassembled WGS sequence"/>
</dbReference>
<dbReference type="SUPFAM" id="SSF55021">
    <property type="entry name" value="ACT-like"/>
    <property type="match status" value="1"/>
</dbReference>
<name>A0A9D1ADV7_9FIRM</name>
<dbReference type="InterPro" id="IPR045739">
    <property type="entry name" value="ACT_dom_pair"/>
</dbReference>
<dbReference type="Pfam" id="PF19571">
    <property type="entry name" value="ACT_8"/>
    <property type="match status" value="1"/>
</dbReference>
<evidence type="ECO:0000313" key="3">
    <source>
        <dbReference type="Proteomes" id="UP000886757"/>
    </source>
</evidence>
<dbReference type="InterPro" id="IPR045865">
    <property type="entry name" value="ACT-like_dom_sf"/>
</dbReference>
<protein>
    <submittedName>
        <fullName evidence="2">Amino acid-binding protein</fullName>
    </submittedName>
</protein>
<evidence type="ECO:0000259" key="1">
    <source>
        <dbReference type="Pfam" id="PF19571"/>
    </source>
</evidence>
<comment type="caution">
    <text evidence="2">The sequence shown here is derived from an EMBL/GenBank/DDBJ whole genome shotgun (WGS) entry which is preliminary data.</text>
</comment>
<dbReference type="Gene3D" id="3.30.2130.10">
    <property type="entry name" value="VC0802-like"/>
    <property type="match status" value="1"/>
</dbReference>
<dbReference type="PANTHER" id="PTHR40099">
    <property type="entry name" value="ACETOLACTATE SYNTHASE, SMALL SUBUNIT"/>
    <property type="match status" value="1"/>
</dbReference>
<accession>A0A9D1ADV7</accession>
<dbReference type="PANTHER" id="PTHR40099:SF1">
    <property type="entry name" value="ACETOLACTATE SYNTHASE, SMALL SUBUNIT"/>
    <property type="match status" value="1"/>
</dbReference>